<reference evidence="3 4" key="1">
    <citation type="submission" date="2015-12" db="EMBL/GenBank/DDBJ databases">
        <title>The genome of Folsomia candida.</title>
        <authorList>
            <person name="Faddeeva A."/>
            <person name="Derks M.F."/>
            <person name="Anvar Y."/>
            <person name="Smit S."/>
            <person name="Van Straalen N."/>
            <person name="Roelofs D."/>
        </authorList>
    </citation>
    <scope>NUCLEOTIDE SEQUENCE [LARGE SCALE GENOMIC DNA]</scope>
    <source>
        <strain evidence="3 4">VU population</strain>
        <tissue evidence="3">Whole body</tissue>
    </source>
</reference>
<dbReference type="Proteomes" id="UP000198287">
    <property type="component" value="Unassembled WGS sequence"/>
</dbReference>
<feature type="region of interest" description="Disordered" evidence="1">
    <location>
        <begin position="459"/>
        <end position="575"/>
    </location>
</feature>
<dbReference type="InterPro" id="IPR041898">
    <property type="entry name" value="MAGE_WH1"/>
</dbReference>
<dbReference type="EMBL" id="LNIX01000008">
    <property type="protein sequence ID" value="OXA51065.1"/>
    <property type="molecule type" value="Genomic_DNA"/>
</dbReference>
<name>A0A226DZZ6_FOLCA</name>
<dbReference type="Pfam" id="PF01454">
    <property type="entry name" value="MAGE"/>
    <property type="match status" value="1"/>
</dbReference>
<feature type="compositionally biased region" description="Acidic residues" evidence="1">
    <location>
        <begin position="463"/>
        <end position="481"/>
    </location>
</feature>
<evidence type="ECO:0000256" key="1">
    <source>
        <dbReference type="SAM" id="MobiDB-lite"/>
    </source>
</evidence>
<organism evidence="3 4">
    <name type="scientific">Folsomia candida</name>
    <name type="common">Springtail</name>
    <dbReference type="NCBI Taxonomy" id="158441"/>
    <lineage>
        <taxon>Eukaryota</taxon>
        <taxon>Metazoa</taxon>
        <taxon>Ecdysozoa</taxon>
        <taxon>Arthropoda</taxon>
        <taxon>Hexapoda</taxon>
        <taxon>Collembola</taxon>
        <taxon>Entomobryomorpha</taxon>
        <taxon>Isotomoidea</taxon>
        <taxon>Isotomidae</taxon>
        <taxon>Proisotominae</taxon>
        <taxon>Folsomia</taxon>
    </lineage>
</organism>
<dbReference type="PANTHER" id="PTHR11736">
    <property type="entry name" value="MELANOMA-ASSOCIATED ANTIGEN MAGE ANTIGEN"/>
    <property type="match status" value="1"/>
</dbReference>
<dbReference type="SMART" id="SM01373">
    <property type="entry name" value="MAGE"/>
    <property type="match status" value="1"/>
</dbReference>
<feature type="domain" description="MAGE" evidence="2">
    <location>
        <begin position="203"/>
        <end position="390"/>
    </location>
</feature>
<dbReference type="STRING" id="158441.A0A226DZZ6"/>
<dbReference type="Gene3D" id="1.10.10.1210">
    <property type="entry name" value="MAGE homology domain, winged helix WH2 motif"/>
    <property type="match status" value="1"/>
</dbReference>
<protein>
    <submittedName>
        <fullName evidence="3">Melanoma-associated antigen D4</fullName>
    </submittedName>
</protein>
<accession>A0A226DZZ6</accession>
<gene>
    <name evidence="3" type="ORF">Fcan01_14675</name>
</gene>
<evidence type="ECO:0000313" key="3">
    <source>
        <dbReference type="EMBL" id="OXA51065.1"/>
    </source>
</evidence>
<dbReference type="PROSITE" id="PS50838">
    <property type="entry name" value="MAGE"/>
    <property type="match status" value="1"/>
</dbReference>
<dbReference type="AlphaFoldDB" id="A0A226DZZ6"/>
<dbReference type="GO" id="GO:0005634">
    <property type="term" value="C:nucleus"/>
    <property type="evidence" value="ECO:0007669"/>
    <property type="project" value="TreeGrafter"/>
</dbReference>
<feature type="region of interest" description="Disordered" evidence="1">
    <location>
        <begin position="1"/>
        <end position="169"/>
    </location>
</feature>
<dbReference type="PANTHER" id="PTHR11736:SF14">
    <property type="entry name" value="NSE3 HOMOLOG, SMC5-SMC6 COMPLEX COMPONENT"/>
    <property type="match status" value="1"/>
</dbReference>
<feature type="compositionally biased region" description="Acidic residues" evidence="1">
    <location>
        <begin position="117"/>
        <end position="126"/>
    </location>
</feature>
<feature type="compositionally biased region" description="Acidic residues" evidence="1">
    <location>
        <begin position="530"/>
        <end position="557"/>
    </location>
</feature>
<dbReference type="InterPro" id="IPR037445">
    <property type="entry name" value="MAGE"/>
</dbReference>
<sequence>MPRRKSARAKAEAAKKVAPLAPPPQKASTSTRGNVVAPPPPPPGRKSARTKTAVASATFFDLPPPPTPRIRYDEEDDEGATAHLPPPVEPLPEVSGSSDGGSEKNTSTSSEGKSGDDDVEEEESEEVGAGPAQLVDLEAGDDDDDDDDVEEEGGTAPVTPKPRKTAAQEAELIKQQAIPRPVMISHSGAKSKINILSGVTMTIDEMVHNCVYYFIMSQHKKHPVKRSDLLKNCMNGQKKDYNAVMAKFETVLADNFGMKIIGLDKGKSGFATYMIVSNYVNDVAETVTVRTPEQYAKRAALFLTLTIMFMLNKPMDEESIWNLIEEFELQKMLCNKKEDFAKFLKSEYVLPMYFSAEEVHDADNVGYKYFWGQRAEHEISKWAILKFVAKQFPDMRPEDFEFQLQLAKEKEKDLIEAEIAARDAAVVDPASGKNGSALKIGEGPDAQLAIEGIQDAGAMSQAEEIEDDDDNEAEADSDEGGEEGKKQKQGKKKGKGGDENEEESGSGSGEAEGSGSDESSGEGSGGKGAEEEDAGSGSGEQEEGTDSNQETGEDSSGEEVPYSPPLSISLGNMDIRDDFPDLSDLFAQFNVNQQPEENGEHLHITPRL</sequence>
<dbReference type="InterPro" id="IPR041899">
    <property type="entry name" value="MAGE_WH2"/>
</dbReference>
<dbReference type="InterPro" id="IPR002190">
    <property type="entry name" value="MHD_dom"/>
</dbReference>
<evidence type="ECO:0000313" key="4">
    <source>
        <dbReference type="Proteomes" id="UP000198287"/>
    </source>
</evidence>
<keyword evidence="4" id="KW-1185">Reference proteome</keyword>
<feature type="compositionally biased region" description="Acidic residues" evidence="1">
    <location>
        <begin position="138"/>
        <end position="153"/>
    </location>
</feature>
<dbReference type="Gene3D" id="1.10.10.1200">
    <property type="entry name" value="MAGE homology domain, winged helix WH1 motif"/>
    <property type="match status" value="1"/>
</dbReference>
<evidence type="ECO:0000259" key="2">
    <source>
        <dbReference type="PROSITE" id="PS50838"/>
    </source>
</evidence>
<comment type="caution">
    <text evidence="3">The sequence shown here is derived from an EMBL/GenBank/DDBJ whole genome shotgun (WGS) entry which is preliminary data.</text>
</comment>
<proteinExistence type="predicted"/>
<dbReference type="OrthoDB" id="205198at2759"/>